<proteinExistence type="predicted"/>
<comment type="cofactor">
    <cofactor evidence="2">
        <name>thiamine diphosphate</name>
        <dbReference type="ChEBI" id="CHEBI:58937"/>
    </cofactor>
</comment>
<dbReference type="GO" id="GO:0051536">
    <property type="term" value="F:iron-sulfur cluster binding"/>
    <property type="evidence" value="ECO:0007669"/>
    <property type="project" value="UniProtKB-KW"/>
</dbReference>
<sequence>MSVRDELTTYEENTWCPGCGNFGIFTAFKSAVKELEKFGVKRSHVLITAGIGCHGKIFDYLNLSGFYSLHGRAVATAQGMKLGNPDLYVIAFVGDGDAMGEGLEHLLFAAKRNADITVIMHNNGVYGLTTGQFTPVSPRGFKGPSTPFGSVEEPLNPIKLMLDAGATFVARGYSAKIKELTNIFVEAILHKGFSFIDVLQPCVSFNDTYELYNKNTYFVDSVAKSKEEAIEISNIGDKFPLGIFYKEIKPVHHELLLEGKNLFRESPSKDVRLQKIRELLKI</sequence>
<dbReference type="NCBIfam" id="TIGR02177">
    <property type="entry name" value="PorB_KorB"/>
    <property type="match status" value="1"/>
</dbReference>
<dbReference type="InterPro" id="IPR029061">
    <property type="entry name" value="THDP-binding"/>
</dbReference>
<dbReference type="PANTHER" id="PTHR48084">
    <property type="entry name" value="2-OXOGLUTARATE OXIDOREDUCTASE SUBUNIT KORB-RELATED"/>
    <property type="match status" value="1"/>
</dbReference>
<dbReference type="GO" id="GO:0046872">
    <property type="term" value="F:metal ion binding"/>
    <property type="evidence" value="ECO:0007669"/>
    <property type="project" value="UniProtKB-KW"/>
</dbReference>
<dbReference type="Proteomes" id="UP000004793">
    <property type="component" value="Chromosome"/>
</dbReference>
<gene>
    <name evidence="12" type="primary">korB</name>
    <name evidence="12" type="ordered locus">CSE_01860</name>
</gene>
<dbReference type="InterPro" id="IPR051457">
    <property type="entry name" value="2-oxoacid:Fd_oxidoreductase"/>
</dbReference>
<evidence type="ECO:0000313" key="12">
    <source>
        <dbReference type="EMBL" id="BAL80312.1"/>
    </source>
</evidence>
<keyword evidence="7" id="KW-0408">Iron</keyword>
<organism evidence="12 13">
    <name type="scientific">Caldisericum exile (strain DSM 21853 / NBRC 104410 / AZM16c01)</name>
    <dbReference type="NCBI Taxonomy" id="511051"/>
    <lineage>
        <taxon>Bacteria</taxon>
        <taxon>Pseudomonadati</taxon>
        <taxon>Caldisericota/Cryosericota group</taxon>
        <taxon>Caldisericota</taxon>
        <taxon>Caldisericia</taxon>
        <taxon>Caldisericales</taxon>
        <taxon>Caldisericaceae</taxon>
        <taxon>Caldisericum</taxon>
    </lineage>
</organism>
<evidence type="ECO:0000256" key="7">
    <source>
        <dbReference type="ARBA" id="ARBA00023004"/>
    </source>
</evidence>
<comment type="cofactor">
    <cofactor evidence="1">
        <name>Mg(2+)</name>
        <dbReference type="ChEBI" id="CHEBI:18420"/>
    </cofactor>
</comment>
<dbReference type="Pfam" id="PF12367">
    <property type="entry name" value="PFO_beta_C"/>
    <property type="match status" value="1"/>
</dbReference>
<dbReference type="EMBL" id="AP012051">
    <property type="protein sequence ID" value="BAL80312.1"/>
    <property type="molecule type" value="Genomic_DNA"/>
</dbReference>
<evidence type="ECO:0000256" key="2">
    <source>
        <dbReference type="ARBA" id="ARBA00001964"/>
    </source>
</evidence>
<dbReference type="GO" id="GO:0044281">
    <property type="term" value="P:small molecule metabolic process"/>
    <property type="evidence" value="ECO:0007669"/>
    <property type="project" value="UniProtKB-ARBA"/>
</dbReference>
<dbReference type="EC" id="1.2.7.3" evidence="12"/>
<feature type="domain" description="Thiamine pyrophosphate enzyme TPP-binding" evidence="10">
    <location>
        <begin position="51"/>
        <end position="198"/>
    </location>
</feature>
<keyword evidence="9" id="KW-0786">Thiamine pyrophosphate</keyword>
<evidence type="ECO:0000256" key="4">
    <source>
        <dbReference type="ARBA" id="ARBA00022723"/>
    </source>
</evidence>
<feature type="domain" description="Pyruvate ferredoxin oxidoreductase beta subunit C-terminal" evidence="11">
    <location>
        <begin position="202"/>
        <end position="256"/>
    </location>
</feature>
<dbReference type="Gene3D" id="3.40.50.970">
    <property type="match status" value="1"/>
</dbReference>
<dbReference type="InterPro" id="IPR032686">
    <property type="entry name" value="PFO_beta_C"/>
</dbReference>
<evidence type="ECO:0000259" key="11">
    <source>
        <dbReference type="Pfam" id="PF12367"/>
    </source>
</evidence>
<evidence type="ECO:0000256" key="6">
    <source>
        <dbReference type="ARBA" id="ARBA00023002"/>
    </source>
</evidence>
<dbReference type="OrthoDB" id="9775140at2"/>
<evidence type="ECO:0000256" key="9">
    <source>
        <dbReference type="ARBA" id="ARBA00023052"/>
    </source>
</evidence>
<protein>
    <submittedName>
        <fullName evidence="12">2-oxoglutarate ferredoxin oxidoreductase beta subunit</fullName>
        <ecNumber evidence="12">1.2.7.3</ecNumber>
    </submittedName>
</protein>
<dbReference type="GO" id="GO:0045333">
    <property type="term" value="P:cellular respiration"/>
    <property type="evidence" value="ECO:0007669"/>
    <property type="project" value="UniProtKB-ARBA"/>
</dbReference>
<dbReference type="KEGG" id="cex:CSE_01860"/>
<dbReference type="SUPFAM" id="SSF52518">
    <property type="entry name" value="Thiamin diphosphate-binding fold (THDP-binding)"/>
    <property type="match status" value="1"/>
</dbReference>
<evidence type="ECO:0000256" key="3">
    <source>
        <dbReference type="ARBA" id="ARBA00001966"/>
    </source>
</evidence>
<dbReference type="PANTHER" id="PTHR48084:SF4">
    <property type="entry name" value="2-OXOGLUTARATE OXIDOREDUCTASE SUBUNIT KORB"/>
    <property type="match status" value="1"/>
</dbReference>
<dbReference type="InterPro" id="IPR011896">
    <property type="entry name" value="OFOB"/>
</dbReference>
<dbReference type="AlphaFoldDB" id="A0A7U6GDA9"/>
<dbReference type="GO" id="GO:0030976">
    <property type="term" value="F:thiamine pyrophosphate binding"/>
    <property type="evidence" value="ECO:0007669"/>
    <property type="project" value="InterPro"/>
</dbReference>
<comment type="cofactor">
    <cofactor evidence="3">
        <name>[4Fe-4S] cluster</name>
        <dbReference type="ChEBI" id="CHEBI:49883"/>
    </cofactor>
</comment>
<keyword evidence="4" id="KW-0479">Metal-binding</keyword>
<dbReference type="GO" id="GO:0047553">
    <property type="term" value="F:2-oxoglutarate synthase activity"/>
    <property type="evidence" value="ECO:0007669"/>
    <property type="project" value="UniProtKB-EC"/>
</dbReference>
<evidence type="ECO:0000259" key="10">
    <source>
        <dbReference type="Pfam" id="PF02775"/>
    </source>
</evidence>
<evidence type="ECO:0000313" key="13">
    <source>
        <dbReference type="Proteomes" id="UP000004793"/>
    </source>
</evidence>
<reference evidence="12 13" key="1">
    <citation type="submission" date="2011-01" db="EMBL/GenBank/DDBJ databases">
        <title>Whole genome sequence of Caldisericum exile AZM16c01.</title>
        <authorList>
            <person name="Narita-Yamada S."/>
            <person name="Kawakoshi A."/>
            <person name="Nakamura S."/>
            <person name="Sasagawa M."/>
            <person name="Fukada J."/>
            <person name="Sekine M."/>
            <person name="Kato Y."/>
            <person name="Fukai R."/>
            <person name="Sasaki K."/>
            <person name="Hanamaki A."/>
            <person name="Narita H."/>
            <person name="Konno Y."/>
            <person name="Mori K."/>
            <person name="Yamazaki S."/>
            <person name="Suzuki K."/>
            <person name="Fujita N."/>
        </authorList>
    </citation>
    <scope>NUCLEOTIDE SEQUENCE [LARGE SCALE GENOMIC DNA]</scope>
    <source>
        <strain evidence="13">DSM 21853 / NBRC 104410 / AZM16c01</strain>
    </source>
</reference>
<evidence type="ECO:0000256" key="8">
    <source>
        <dbReference type="ARBA" id="ARBA00023014"/>
    </source>
</evidence>
<evidence type="ECO:0000256" key="5">
    <source>
        <dbReference type="ARBA" id="ARBA00022842"/>
    </source>
</evidence>
<keyword evidence="8" id="KW-0411">Iron-sulfur</keyword>
<keyword evidence="13" id="KW-1185">Reference proteome</keyword>
<evidence type="ECO:0000256" key="1">
    <source>
        <dbReference type="ARBA" id="ARBA00001946"/>
    </source>
</evidence>
<dbReference type="RefSeq" id="WP_014452719.1">
    <property type="nucleotide sequence ID" value="NC_017096.1"/>
</dbReference>
<accession>A0A7U6GDA9</accession>
<name>A0A7U6GDA9_CALEA</name>
<dbReference type="InterPro" id="IPR011766">
    <property type="entry name" value="TPP_enzyme_TPP-bd"/>
</dbReference>
<dbReference type="Pfam" id="PF02775">
    <property type="entry name" value="TPP_enzyme_C"/>
    <property type="match status" value="1"/>
</dbReference>
<keyword evidence="6 12" id="KW-0560">Oxidoreductase</keyword>
<keyword evidence="5" id="KW-0460">Magnesium</keyword>
<dbReference type="CDD" id="cd03375">
    <property type="entry name" value="TPP_OGFOR"/>
    <property type="match status" value="1"/>
</dbReference>